<dbReference type="AlphaFoldDB" id="N1V5L8"/>
<sequence>MTTQTTTNRTARKTDSELDDLRMQAKASLRLSGDMHLRAWDVLVLVDEIITRRKRENADQRTAGYIVVEYNQASGQPGLEDFGDIHRNRDDAEDRRDWLVEQNAKSGRRERYRIGTVEVEEDDD</sequence>
<accession>N1V5L8</accession>
<gene>
    <name evidence="1" type="ORF">D477_014191</name>
</gene>
<name>N1V5L8_9MICC</name>
<organism evidence="1 2">
    <name type="scientific">Arthrobacter crystallopoietes BAB-32</name>
    <dbReference type="NCBI Taxonomy" id="1246476"/>
    <lineage>
        <taxon>Bacteria</taxon>
        <taxon>Bacillati</taxon>
        <taxon>Actinomycetota</taxon>
        <taxon>Actinomycetes</taxon>
        <taxon>Micrococcales</taxon>
        <taxon>Micrococcaceae</taxon>
        <taxon>Crystallibacter</taxon>
    </lineage>
</organism>
<dbReference type="RefSeq" id="WP_005270131.1">
    <property type="nucleotide sequence ID" value="NZ_ANPE02000169.1"/>
</dbReference>
<dbReference type="EMBL" id="ANPE02000169">
    <property type="protein sequence ID" value="EMY33558.1"/>
    <property type="molecule type" value="Genomic_DNA"/>
</dbReference>
<dbReference type="Proteomes" id="UP000010729">
    <property type="component" value="Unassembled WGS sequence"/>
</dbReference>
<comment type="caution">
    <text evidence="1">The sequence shown here is derived from an EMBL/GenBank/DDBJ whole genome shotgun (WGS) entry which is preliminary data.</text>
</comment>
<keyword evidence="2" id="KW-1185">Reference proteome</keyword>
<evidence type="ECO:0000313" key="1">
    <source>
        <dbReference type="EMBL" id="EMY33558.1"/>
    </source>
</evidence>
<evidence type="ECO:0000313" key="2">
    <source>
        <dbReference type="Proteomes" id="UP000010729"/>
    </source>
</evidence>
<reference evidence="1 2" key="1">
    <citation type="journal article" date="2013" name="Genome Announc.">
        <title>Draft Genome Sequence of Arthrobacter crystallopoietes Strain BAB-32, Revealing Genes for Bioremediation.</title>
        <authorList>
            <person name="Joshi M.N."/>
            <person name="Pandit A.S."/>
            <person name="Sharma A."/>
            <person name="Pandya R.V."/>
            <person name="Desai S.M."/>
            <person name="Saxena A.K."/>
            <person name="Bagatharia S.B."/>
        </authorList>
    </citation>
    <scope>NUCLEOTIDE SEQUENCE [LARGE SCALE GENOMIC DNA]</scope>
    <source>
        <strain evidence="1 2">BAB-32</strain>
    </source>
</reference>
<protein>
    <submittedName>
        <fullName evidence="1">Uncharacterized protein</fullName>
    </submittedName>
</protein>
<proteinExistence type="predicted"/>